<dbReference type="Pfam" id="PF00216">
    <property type="entry name" value="Bac_DNA_binding"/>
    <property type="match status" value="1"/>
</dbReference>
<evidence type="ECO:0000313" key="4">
    <source>
        <dbReference type="EMBL" id="OGY97387.1"/>
    </source>
</evidence>
<dbReference type="InterPro" id="IPR000119">
    <property type="entry name" value="Hist_DNA-bd"/>
</dbReference>
<dbReference type="PRINTS" id="PR01727">
    <property type="entry name" value="DNABINDINGHU"/>
</dbReference>
<accession>A0A1G2CA74</accession>
<sequence length="91" mass="9626">MTKEGLIEAVMKATGMETKSGAKAAVEAVFDTIEKTMGRGEEVAITGFGTFRVAKRAAREGRNPATGEKIQIAASVKPKFRAGKALKEAVK</sequence>
<reference evidence="4 5" key="1">
    <citation type="journal article" date="2016" name="Nat. Commun.">
        <title>Thousands of microbial genomes shed light on interconnected biogeochemical processes in an aquifer system.</title>
        <authorList>
            <person name="Anantharaman K."/>
            <person name="Brown C.T."/>
            <person name="Hug L.A."/>
            <person name="Sharon I."/>
            <person name="Castelle C.J."/>
            <person name="Probst A.J."/>
            <person name="Thomas B.C."/>
            <person name="Singh A."/>
            <person name="Wilkins M.J."/>
            <person name="Karaoz U."/>
            <person name="Brodie E.L."/>
            <person name="Williams K.H."/>
            <person name="Hubbard S.S."/>
            <person name="Banfield J.F."/>
        </authorList>
    </citation>
    <scope>NUCLEOTIDE SEQUENCE [LARGE SCALE GENOMIC DNA]</scope>
</reference>
<keyword evidence="2 4" id="KW-0238">DNA-binding</keyword>
<dbReference type="Proteomes" id="UP000176349">
    <property type="component" value="Unassembled WGS sequence"/>
</dbReference>
<comment type="caution">
    <text evidence="4">The sequence shown here is derived from an EMBL/GenBank/DDBJ whole genome shotgun (WGS) entry which is preliminary data.</text>
</comment>
<dbReference type="PROSITE" id="PS00045">
    <property type="entry name" value="HISTONE_LIKE"/>
    <property type="match status" value="1"/>
</dbReference>
<dbReference type="InterPro" id="IPR020816">
    <property type="entry name" value="Histone-like_DNA-bd_CS"/>
</dbReference>
<organism evidence="4 5">
    <name type="scientific">Candidatus Liptonbacteria bacterium GWC1_60_9</name>
    <dbReference type="NCBI Taxonomy" id="1798645"/>
    <lineage>
        <taxon>Bacteria</taxon>
        <taxon>Candidatus Liptoniibacteriota</taxon>
    </lineage>
</organism>
<dbReference type="SUPFAM" id="SSF47729">
    <property type="entry name" value="IHF-like DNA-binding proteins"/>
    <property type="match status" value="1"/>
</dbReference>
<dbReference type="PANTHER" id="PTHR33175">
    <property type="entry name" value="DNA-BINDING PROTEIN HU"/>
    <property type="match status" value="1"/>
</dbReference>
<dbReference type="GO" id="GO:0003677">
    <property type="term" value="F:DNA binding"/>
    <property type="evidence" value="ECO:0007669"/>
    <property type="project" value="UniProtKB-KW"/>
</dbReference>
<protein>
    <submittedName>
        <fullName evidence="4">DNA-binding protein HU</fullName>
    </submittedName>
</protein>
<dbReference type="SMART" id="SM00411">
    <property type="entry name" value="BHL"/>
    <property type="match status" value="1"/>
</dbReference>
<dbReference type="EMBL" id="MHKV01000013">
    <property type="protein sequence ID" value="OGY97387.1"/>
    <property type="molecule type" value="Genomic_DNA"/>
</dbReference>
<dbReference type="GO" id="GO:0030261">
    <property type="term" value="P:chromosome condensation"/>
    <property type="evidence" value="ECO:0007669"/>
    <property type="project" value="UniProtKB-KW"/>
</dbReference>
<evidence type="ECO:0000256" key="1">
    <source>
        <dbReference type="ARBA" id="ARBA00023067"/>
    </source>
</evidence>
<dbReference type="Gene3D" id="4.10.520.10">
    <property type="entry name" value="IHF-like DNA-binding proteins"/>
    <property type="match status" value="1"/>
</dbReference>
<dbReference type="GO" id="GO:0030527">
    <property type="term" value="F:structural constituent of chromatin"/>
    <property type="evidence" value="ECO:0007669"/>
    <property type="project" value="InterPro"/>
</dbReference>
<keyword evidence="1" id="KW-0226">DNA condensation</keyword>
<dbReference type="InterPro" id="IPR010992">
    <property type="entry name" value="IHF-like_DNA-bd_dom_sf"/>
</dbReference>
<dbReference type="PANTHER" id="PTHR33175:SF3">
    <property type="entry name" value="DNA-BINDING PROTEIN HU-BETA"/>
    <property type="match status" value="1"/>
</dbReference>
<evidence type="ECO:0000313" key="5">
    <source>
        <dbReference type="Proteomes" id="UP000176349"/>
    </source>
</evidence>
<comment type="similarity">
    <text evidence="3">Belongs to the bacterial histone-like protein family.</text>
</comment>
<gene>
    <name evidence="4" type="ORF">A2128_01915</name>
</gene>
<evidence type="ECO:0000256" key="3">
    <source>
        <dbReference type="RuleBase" id="RU003939"/>
    </source>
</evidence>
<name>A0A1G2CA74_9BACT</name>
<evidence type="ECO:0000256" key="2">
    <source>
        <dbReference type="ARBA" id="ARBA00023125"/>
    </source>
</evidence>
<dbReference type="AlphaFoldDB" id="A0A1G2CA74"/>
<dbReference type="CDD" id="cd13831">
    <property type="entry name" value="HU"/>
    <property type="match status" value="1"/>
</dbReference>
<proteinExistence type="inferred from homology"/>